<evidence type="ECO:0000313" key="7">
    <source>
        <dbReference type="Proteomes" id="UP000636709"/>
    </source>
</evidence>
<dbReference type="AlphaFoldDB" id="A0A835F5X7"/>
<sequence>MASSSSSSSFFSIEPLDCGETCRCAMDACSLCGKRLAGDLDIFMYRGDTPFCSEECRYRQMVGDGMGAAAKNKPCKTERPAMKEQPAGAEPARVQIAANVPVAI</sequence>
<dbReference type="OrthoDB" id="1916924at2759"/>
<comment type="similarity">
    <text evidence="1">Belongs to the FLZ family.</text>
</comment>
<protein>
    <recommendedName>
        <fullName evidence="5">FLZ-type domain-containing protein</fullName>
    </recommendedName>
</protein>
<dbReference type="Gramene" id="Dexi1A01G0023570.1">
    <property type="protein sequence ID" value="Dexi1A01G0023570.1:cds"/>
    <property type="gene ID" value="Dexi1A01G0023570"/>
</dbReference>
<gene>
    <name evidence="6" type="ORF">HU200_017799</name>
</gene>
<evidence type="ECO:0000313" key="6">
    <source>
        <dbReference type="EMBL" id="KAF8729215.1"/>
    </source>
</evidence>
<dbReference type="Pfam" id="PF04570">
    <property type="entry name" value="zf-FLZ"/>
    <property type="match status" value="1"/>
</dbReference>
<evidence type="ECO:0000256" key="2">
    <source>
        <dbReference type="ARBA" id="ARBA00022723"/>
    </source>
</evidence>
<feature type="domain" description="FLZ-type" evidence="5">
    <location>
        <begin position="24"/>
        <end position="68"/>
    </location>
</feature>
<name>A0A835F5X7_9POAL</name>
<accession>A0A835F5X7</accession>
<dbReference type="PANTHER" id="PTHR46057:SF14">
    <property type="entry name" value="OS02G0687200 PROTEIN"/>
    <property type="match status" value="1"/>
</dbReference>
<dbReference type="Proteomes" id="UP000636709">
    <property type="component" value="Unassembled WGS sequence"/>
</dbReference>
<reference evidence="6" key="1">
    <citation type="submission" date="2020-07" db="EMBL/GenBank/DDBJ databases">
        <title>Genome sequence and genetic diversity analysis of an under-domesticated orphan crop, white fonio (Digitaria exilis).</title>
        <authorList>
            <person name="Bennetzen J.L."/>
            <person name="Chen S."/>
            <person name="Ma X."/>
            <person name="Wang X."/>
            <person name="Yssel A.E.J."/>
            <person name="Chaluvadi S.R."/>
            <person name="Johnson M."/>
            <person name="Gangashetty P."/>
            <person name="Hamidou F."/>
            <person name="Sanogo M.D."/>
            <person name="Zwaenepoel A."/>
            <person name="Wallace J."/>
            <person name="Van De Peer Y."/>
            <person name="Van Deynze A."/>
        </authorList>
    </citation>
    <scope>NUCLEOTIDE SEQUENCE</scope>
    <source>
        <tissue evidence="6">Leaves</tissue>
    </source>
</reference>
<evidence type="ECO:0000256" key="4">
    <source>
        <dbReference type="SAM" id="MobiDB-lite"/>
    </source>
</evidence>
<dbReference type="EMBL" id="JACEFO010001625">
    <property type="protein sequence ID" value="KAF8729215.1"/>
    <property type="molecule type" value="Genomic_DNA"/>
</dbReference>
<evidence type="ECO:0000259" key="5">
    <source>
        <dbReference type="PROSITE" id="PS51795"/>
    </source>
</evidence>
<dbReference type="InterPro" id="IPR044533">
    <property type="entry name" value="FLZ1/2/3"/>
</dbReference>
<dbReference type="InterPro" id="IPR007650">
    <property type="entry name" value="Zf-FLZ_dom"/>
</dbReference>
<feature type="region of interest" description="Disordered" evidence="4">
    <location>
        <begin position="69"/>
        <end position="90"/>
    </location>
</feature>
<evidence type="ECO:0000256" key="1">
    <source>
        <dbReference type="ARBA" id="ARBA00009374"/>
    </source>
</evidence>
<dbReference type="PROSITE" id="PS51795">
    <property type="entry name" value="ZF_FLZ"/>
    <property type="match status" value="1"/>
</dbReference>
<feature type="zinc finger region" description="FLZ-type" evidence="3">
    <location>
        <begin position="24"/>
        <end position="68"/>
    </location>
</feature>
<comment type="caution">
    <text evidence="6">The sequence shown here is derived from an EMBL/GenBank/DDBJ whole genome shotgun (WGS) entry which is preliminary data.</text>
</comment>
<keyword evidence="2" id="KW-0479">Metal-binding</keyword>
<dbReference type="PANTHER" id="PTHR46057">
    <property type="entry name" value="FCS-LIKE ZINC FINGER 1-RELATED"/>
    <property type="match status" value="1"/>
</dbReference>
<keyword evidence="7" id="KW-1185">Reference proteome</keyword>
<evidence type="ECO:0000256" key="3">
    <source>
        <dbReference type="PROSITE-ProRule" id="PRU01131"/>
    </source>
</evidence>
<organism evidence="6 7">
    <name type="scientific">Digitaria exilis</name>
    <dbReference type="NCBI Taxonomy" id="1010633"/>
    <lineage>
        <taxon>Eukaryota</taxon>
        <taxon>Viridiplantae</taxon>
        <taxon>Streptophyta</taxon>
        <taxon>Embryophyta</taxon>
        <taxon>Tracheophyta</taxon>
        <taxon>Spermatophyta</taxon>
        <taxon>Magnoliopsida</taxon>
        <taxon>Liliopsida</taxon>
        <taxon>Poales</taxon>
        <taxon>Poaceae</taxon>
        <taxon>PACMAD clade</taxon>
        <taxon>Panicoideae</taxon>
        <taxon>Panicodae</taxon>
        <taxon>Paniceae</taxon>
        <taxon>Anthephorinae</taxon>
        <taxon>Digitaria</taxon>
    </lineage>
</organism>
<dbReference type="GO" id="GO:0046872">
    <property type="term" value="F:metal ion binding"/>
    <property type="evidence" value="ECO:0007669"/>
    <property type="project" value="UniProtKB-KW"/>
</dbReference>
<proteinExistence type="inferred from homology"/>